<organism evidence="1">
    <name type="scientific">Ranid herpesvirus 3</name>
    <dbReference type="NCBI Taxonomy" id="1987509"/>
    <lineage>
        <taxon>Viruses</taxon>
        <taxon>Duplodnaviria</taxon>
        <taxon>Heunggongvirae</taxon>
        <taxon>Peploviricota</taxon>
        <taxon>Herviviricetes</taxon>
        <taxon>Herpesvirales</taxon>
        <taxon>Alloherpesviridae</taxon>
        <taxon>Batravirus</taxon>
        <taxon>Batravirus ranidallo3</taxon>
    </lineage>
</organism>
<reference evidence="1" key="1">
    <citation type="journal article" date="2017" name="Vet. Pathol.">
        <title>Ranid Herpesvirus 3 and Proliferative Dermatitis in Free-Ranging Wild Common Frogs (Rana Temporaria).</title>
        <authorList>
            <person name="Origgi F.C."/>
            <person name="Schmidt B.R."/>
            <person name="Lohmann P."/>
            <person name="Otten P."/>
            <person name="Akdesir E."/>
            <person name="Gaschen V."/>
            <person name="Aguilar-Bultet L."/>
            <person name="Wahli T."/>
            <person name="Sattler U."/>
            <person name="Stoffel M.H."/>
        </authorList>
    </citation>
    <scope>NUCLEOTIDE SEQUENCE [LARGE SCALE GENOMIC DNA]</scope>
    <source>
        <strain evidence="1">FO1_2015</strain>
    </source>
</reference>
<accession>A0A1X9T562</accession>
<keyword evidence="2" id="KW-1185">Reference proteome</keyword>
<dbReference type="Proteomes" id="UP000203507">
    <property type="component" value="Segment"/>
</dbReference>
<evidence type="ECO:0000313" key="1">
    <source>
        <dbReference type="EMBL" id="ARR28841.1"/>
    </source>
</evidence>
<dbReference type="RefSeq" id="YP_009362350.1">
    <property type="nucleotide sequence ID" value="NC_034618.1"/>
</dbReference>
<evidence type="ECO:0000313" key="2">
    <source>
        <dbReference type="Proteomes" id="UP000203507"/>
    </source>
</evidence>
<protein>
    <submittedName>
        <fullName evidence="1">DNA binding protein motif protein</fullName>
    </submittedName>
</protein>
<dbReference type="GeneID" id="32878175"/>
<proteinExistence type="predicted"/>
<dbReference type="EMBL" id="KX832224">
    <property type="protein sequence ID" value="ARR28841.1"/>
    <property type="molecule type" value="Genomic_DNA"/>
</dbReference>
<name>A0A1X9T562_9VIRU</name>
<sequence length="203" mass="22587">MRTCVISLTVISLSVGLEWIMCAMRSRVFRPCVGLIARTRANDCASFSKRASSVFFHLIALLIMPRLTPLLRALTASTCSGVIVEIRRFNSISAALFLSRCSCLCCIHIFTDSEHAKTLCAAPRAIIELVKGSWGNFRRLDLTNEATHCKRAVALISISRKTNCKFSDLKRDLQFFSKSATAALTSSTLIFEKRRLCFVTDPV</sequence>
<dbReference type="KEGG" id="vg:32878175"/>